<dbReference type="EMBL" id="QUNG01000008">
    <property type="protein sequence ID" value="REG82567.1"/>
    <property type="molecule type" value="Genomic_DNA"/>
</dbReference>
<keyword evidence="2" id="KW-1185">Reference proteome</keyword>
<protein>
    <submittedName>
        <fullName evidence="1">Uncharacterized protein</fullName>
    </submittedName>
</protein>
<evidence type="ECO:0000313" key="1">
    <source>
        <dbReference type="EMBL" id="REG82567.1"/>
    </source>
</evidence>
<gene>
    <name evidence="1" type="ORF">DFP81_1081</name>
</gene>
<dbReference type="AlphaFoldDB" id="A0A3E0DIS0"/>
<dbReference type="Proteomes" id="UP000256542">
    <property type="component" value="Unassembled WGS sequence"/>
</dbReference>
<accession>A0A3E0DIS0</accession>
<sequence>MIAIRDAKVAYPELLKNFQSFIEKFTSMAGETGGVEKVDGGDARFEVFGKLFEFKFSMVRNQPGRPQIKFLGQIRAYTLIEEDGLPKKGIDLNQVWFDPNGNAQDTPTEESRRYPLLESDSIKNFVDILLQNLLESDEFSPYEIQQKE</sequence>
<comment type="caution">
    <text evidence="1">The sequence shown here is derived from an EMBL/GenBank/DDBJ whole genome shotgun (WGS) entry which is preliminary data.</text>
</comment>
<reference evidence="1 2" key="1">
    <citation type="submission" date="2018-08" db="EMBL/GenBank/DDBJ databases">
        <title>Genomic Encyclopedia of Type Strains, Phase III (KMG-III): the genomes of soil and plant-associated and newly described type strains.</title>
        <authorList>
            <person name="Whitman W."/>
        </authorList>
    </citation>
    <scope>NUCLEOTIDE SEQUENCE [LARGE SCALE GENOMIC DNA]</scope>
    <source>
        <strain evidence="1 2">CECT 7375</strain>
    </source>
</reference>
<name>A0A3E0DIS0_9GAMM</name>
<dbReference type="RefSeq" id="WP_115898039.1">
    <property type="nucleotide sequence ID" value="NZ_QUNG01000008.1"/>
</dbReference>
<organism evidence="1 2">
    <name type="scientific">Marinomonas pollencensis</name>
    <dbReference type="NCBI Taxonomy" id="491954"/>
    <lineage>
        <taxon>Bacteria</taxon>
        <taxon>Pseudomonadati</taxon>
        <taxon>Pseudomonadota</taxon>
        <taxon>Gammaproteobacteria</taxon>
        <taxon>Oceanospirillales</taxon>
        <taxon>Oceanospirillaceae</taxon>
        <taxon>Marinomonas</taxon>
    </lineage>
</organism>
<evidence type="ECO:0000313" key="2">
    <source>
        <dbReference type="Proteomes" id="UP000256542"/>
    </source>
</evidence>
<proteinExistence type="predicted"/>